<organism evidence="6 7">
    <name type="scientific">Pseudomonas syringae pv. papulans</name>
    <dbReference type="NCBI Taxonomy" id="83963"/>
    <lineage>
        <taxon>Bacteria</taxon>
        <taxon>Pseudomonadati</taxon>
        <taxon>Pseudomonadota</taxon>
        <taxon>Gammaproteobacteria</taxon>
        <taxon>Pseudomonadales</taxon>
        <taxon>Pseudomonadaceae</taxon>
        <taxon>Pseudomonas</taxon>
        <taxon>Pseudomonas syringae</taxon>
    </lineage>
</organism>
<comment type="caution">
    <text evidence="6">The sequence shown here is derived from an EMBL/GenBank/DDBJ whole genome shotgun (WGS) entry which is preliminary data.</text>
</comment>
<sequence length="118" mass="12548">MNMANFSWKAVLAFLLAAFFLVGAIGNILLPPEIAADYARWGYPSWFHYVTGVLELGAAILLVIKSLRFWGAVLGAAVMVGAAGTVLLHGEFTHAVAPLVVLAIALVVGWFNKPGVKP</sequence>
<evidence type="ECO:0000256" key="4">
    <source>
        <dbReference type="ARBA" id="ARBA00023136"/>
    </source>
</evidence>
<evidence type="ECO:0000313" key="6">
    <source>
        <dbReference type="EMBL" id="MDH4620273.1"/>
    </source>
</evidence>
<dbReference type="AlphaFoldDB" id="A0A0P9X0L2"/>
<dbReference type="RefSeq" id="WP_052810475.1">
    <property type="nucleotide sequence ID" value="NZ_JAFFRY010000096.1"/>
</dbReference>
<evidence type="ECO:0000256" key="2">
    <source>
        <dbReference type="ARBA" id="ARBA00022692"/>
    </source>
</evidence>
<comment type="subcellular location">
    <subcellularLocation>
        <location evidence="1">Membrane</location>
        <topology evidence="1">Multi-pass membrane protein</topology>
    </subcellularLocation>
</comment>
<dbReference type="GO" id="GO:0016020">
    <property type="term" value="C:membrane"/>
    <property type="evidence" value="ECO:0007669"/>
    <property type="project" value="UniProtKB-SubCell"/>
</dbReference>
<evidence type="ECO:0000256" key="5">
    <source>
        <dbReference type="SAM" id="Phobius"/>
    </source>
</evidence>
<proteinExistence type="predicted"/>
<keyword evidence="3 5" id="KW-1133">Transmembrane helix</keyword>
<accession>A0A0P9X0L2</accession>
<dbReference type="InterPro" id="IPR032808">
    <property type="entry name" value="DoxX"/>
</dbReference>
<feature type="transmembrane region" description="Helical" evidence="5">
    <location>
        <begin position="69"/>
        <end position="89"/>
    </location>
</feature>
<keyword evidence="4 5" id="KW-0472">Membrane</keyword>
<gene>
    <name evidence="6" type="ORF">JW322_00345</name>
</gene>
<dbReference type="Pfam" id="PF13564">
    <property type="entry name" value="DoxX_2"/>
    <property type="match status" value="1"/>
</dbReference>
<reference evidence="6" key="1">
    <citation type="submission" date="2021-02" db="EMBL/GenBank/DDBJ databases">
        <title>Genome analysis of blister spot of apple pathogen from New York area.</title>
        <authorList>
            <person name="Kandel P."/>
            <person name="Hockett K.L."/>
            <person name="Santander R."/>
            <person name="Acimovic S."/>
        </authorList>
    </citation>
    <scope>NUCLEOTIDE SEQUENCE</scope>
    <source>
        <strain evidence="6">PSP1</strain>
    </source>
</reference>
<feature type="transmembrane region" description="Helical" evidence="5">
    <location>
        <begin position="95"/>
        <end position="112"/>
    </location>
</feature>
<evidence type="ECO:0000313" key="7">
    <source>
        <dbReference type="Proteomes" id="UP001162155"/>
    </source>
</evidence>
<evidence type="ECO:0000256" key="1">
    <source>
        <dbReference type="ARBA" id="ARBA00004141"/>
    </source>
</evidence>
<feature type="transmembrane region" description="Helical" evidence="5">
    <location>
        <begin position="46"/>
        <end position="64"/>
    </location>
</feature>
<name>A0A0P9X0L2_PSESX</name>
<protein>
    <submittedName>
        <fullName evidence="6">DoxX family protein</fullName>
    </submittedName>
</protein>
<keyword evidence="2 5" id="KW-0812">Transmembrane</keyword>
<dbReference type="EMBL" id="JAFFRZ010000001">
    <property type="protein sequence ID" value="MDH4620273.1"/>
    <property type="molecule type" value="Genomic_DNA"/>
</dbReference>
<dbReference type="Proteomes" id="UP001162155">
    <property type="component" value="Unassembled WGS sequence"/>
</dbReference>
<evidence type="ECO:0000256" key="3">
    <source>
        <dbReference type="ARBA" id="ARBA00022989"/>
    </source>
</evidence>